<dbReference type="HOGENOM" id="CLU_071559_0_0_11"/>
<name>A0A075JEH3_9MICO</name>
<organism evidence="1 2">
    <name type="scientific">Dermacoccus nishinomiyaensis</name>
    <dbReference type="NCBI Taxonomy" id="1274"/>
    <lineage>
        <taxon>Bacteria</taxon>
        <taxon>Bacillati</taxon>
        <taxon>Actinomycetota</taxon>
        <taxon>Actinomycetes</taxon>
        <taxon>Micrococcales</taxon>
        <taxon>Dermacoccaceae</taxon>
        <taxon>Dermacoccus</taxon>
    </lineage>
</organism>
<reference evidence="1 2" key="1">
    <citation type="submission" date="2014-07" db="EMBL/GenBank/DDBJ databases">
        <title>Genome Sequencing of Dermacoccus nishinomiyaensis.</title>
        <authorList>
            <person name="Hong K.W."/>
            <person name="Chan K.G."/>
        </authorList>
    </citation>
    <scope>NUCLEOTIDE SEQUENCE [LARGE SCALE GENOMIC DNA]</scope>
    <source>
        <strain evidence="1 2">M25</strain>
    </source>
</reference>
<dbReference type="EMBL" id="CP008889">
    <property type="protein sequence ID" value="AIF40666.1"/>
    <property type="molecule type" value="Genomic_DNA"/>
</dbReference>
<gene>
    <name evidence="1" type="ORF">HX89_06605</name>
</gene>
<dbReference type="KEGG" id="dni:HX89_06605"/>
<dbReference type="eggNOG" id="COG4114">
    <property type="taxonomic scope" value="Bacteria"/>
</dbReference>
<proteinExistence type="predicted"/>
<sequence length="260" mass="27210">MSEPDLGPFFRVDVMTPGADWRPLGADLASRGALGAWIDRARERTAAAGSPHSDDVDVQALGAVLHLGVCARVLSPWIASALRNTSSGGSRGACVPTLDQLFWQDDGTTTFPLALSPEWSARPVAATPVAHAASDASVAVNTSVDHFARALVDRLAIPLTSTALTPSASIAWGNVASALHGAARTVVRVDPGQSTAVRQIADACLTALTAARGRPLTDGRIVTVSFRRHSCCQLYRLPGNSRDTVCGDCVLRERTGAQHG</sequence>
<dbReference type="Proteomes" id="UP000027986">
    <property type="component" value="Chromosome"/>
</dbReference>
<accession>A0A075JEH3</accession>
<dbReference type="AlphaFoldDB" id="A0A075JEH3"/>
<keyword evidence="2" id="KW-1185">Reference proteome</keyword>
<protein>
    <submittedName>
        <fullName evidence="1">Uncharacterized protein</fullName>
    </submittedName>
</protein>
<evidence type="ECO:0000313" key="1">
    <source>
        <dbReference type="EMBL" id="AIF40666.1"/>
    </source>
</evidence>
<evidence type="ECO:0000313" key="2">
    <source>
        <dbReference type="Proteomes" id="UP000027986"/>
    </source>
</evidence>